<name>A0ABV2UKJ0_9ACTN</name>
<reference evidence="1 2" key="1">
    <citation type="submission" date="2024-06" db="EMBL/GenBank/DDBJ databases">
        <title>The Natural Products Discovery Center: Release of the First 8490 Sequenced Strains for Exploring Actinobacteria Biosynthetic Diversity.</title>
        <authorList>
            <person name="Kalkreuter E."/>
            <person name="Kautsar S.A."/>
            <person name="Yang D."/>
            <person name="Bader C.D."/>
            <person name="Teijaro C.N."/>
            <person name="Fluegel L."/>
            <person name="Davis C.M."/>
            <person name="Simpson J.R."/>
            <person name="Lauterbach L."/>
            <person name="Steele A.D."/>
            <person name="Gui C."/>
            <person name="Meng S."/>
            <person name="Li G."/>
            <person name="Viehrig K."/>
            <person name="Ye F."/>
            <person name="Su P."/>
            <person name="Kiefer A.F."/>
            <person name="Nichols A."/>
            <person name="Cepeda A.J."/>
            <person name="Yan W."/>
            <person name="Fan B."/>
            <person name="Jiang Y."/>
            <person name="Adhikari A."/>
            <person name="Zheng C.-J."/>
            <person name="Schuster L."/>
            <person name="Cowan T.M."/>
            <person name="Smanski M.J."/>
            <person name="Chevrette M.G."/>
            <person name="De Carvalho L.P.S."/>
            <person name="Shen B."/>
        </authorList>
    </citation>
    <scope>NUCLEOTIDE SEQUENCE [LARGE SCALE GENOMIC DNA]</scope>
    <source>
        <strain evidence="1 2">NPDC005137</strain>
    </source>
</reference>
<comment type="caution">
    <text evidence="1">The sequence shown here is derived from an EMBL/GenBank/DDBJ whole genome shotgun (WGS) entry which is preliminary data.</text>
</comment>
<organism evidence="1 2">
    <name type="scientific">Streptomyces sp. 900116325</name>
    <dbReference type="NCBI Taxonomy" id="3154295"/>
    <lineage>
        <taxon>Bacteria</taxon>
        <taxon>Bacillati</taxon>
        <taxon>Actinomycetota</taxon>
        <taxon>Actinomycetes</taxon>
        <taxon>Kitasatosporales</taxon>
        <taxon>Streptomycetaceae</taxon>
        <taxon>Streptomyces</taxon>
    </lineage>
</organism>
<dbReference type="EMBL" id="JBEXIP010000057">
    <property type="protein sequence ID" value="MET8438371.1"/>
    <property type="molecule type" value="Genomic_DNA"/>
</dbReference>
<evidence type="ECO:0000313" key="2">
    <source>
        <dbReference type="Proteomes" id="UP001550044"/>
    </source>
</evidence>
<gene>
    <name evidence="1" type="ORF">ABZV61_37755</name>
</gene>
<keyword evidence="2" id="KW-1185">Reference proteome</keyword>
<evidence type="ECO:0000313" key="1">
    <source>
        <dbReference type="EMBL" id="MET8438371.1"/>
    </source>
</evidence>
<proteinExistence type="predicted"/>
<dbReference type="RefSeq" id="WP_356712806.1">
    <property type="nucleotide sequence ID" value="NZ_JBEXIP010000057.1"/>
</dbReference>
<protein>
    <submittedName>
        <fullName evidence="1">Uncharacterized protein</fullName>
    </submittedName>
</protein>
<sequence length="56" mass="5377">MAGNDLGSLLDSLLGGGGQGGGSGNAGNILGRCWARWAAARAPVAVAGAARTLLRA</sequence>
<accession>A0ABV2UKJ0</accession>
<dbReference type="Proteomes" id="UP001550044">
    <property type="component" value="Unassembled WGS sequence"/>
</dbReference>